<protein>
    <submittedName>
        <fullName evidence="6">Flagellar motor protein MotB</fullName>
    </submittedName>
</protein>
<gene>
    <name evidence="6" type="ORF">SP60_00020</name>
</gene>
<accession>A0A0M4P7J8</accession>
<comment type="subcellular location">
    <subcellularLocation>
        <location evidence="1">Cell outer membrane</location>
    </subcellularLocation>
</comment>
<dbReference type="PROSITE" id="PS51123">
    <property type="entry name" value="OMPA_2"/>
    <property type="match status" value="1"/>
</dbReference>
<dbReference type="OrthoDB" id="9809164at2"/>
<dbReference type="KEGG" id="tho:SP60_00020"/>
<sequence length="193" mass="21531">MLKITSLMTVAVLLSSCTSTIDQLYEKVAPRPSVITDQQNLADTQESVIAADSSSFRPQEFAGNHARSAAQNSAARMAVAQLKNSNTKFVLHFSYDGSEIDESATQEVIKHANFMRDNPALNLRLEGHADERGTREYNLALGENRALAVKEILGLYELSSRVQVISFGEENPTVQLHDESAWQQNRRVEFIYQ</sequence>
<evidence type="ECO:0000256" key="4">
    <source>
        <dbReference type="PROSITE-ProRule" id="PRU00473"/>
    </source>
</evidence>
<evidence type="ECO:0000256" key="1">
    <source>
        <dbReference type="ARBA" id="ARBA00004442"/>
    </source>
</evidence>
<dbReference type="PATRIC" id="fig|1705394.5.peg.4"/>
<dbReference type="STRING" id="1705394.SP60_00020"/>
<dbReference type="EMBL" id="CP010552">
    <property type="protein sequence ID" value="ALE51784.1"/>
    <property type="molecule type" value="Genomic_DNA"/>
</dbReference>
<dbReference type="InterPro" id="IPR006665">
    <property type="entry name" value="OmpA-like"/>
</dbReference>
<dbReference type="Gene3D" id="3.30.1330.60">
    <property type="entry name" value="OmpA-like domain"/>
    <property type="match status" value="1"/>
</dbReference>
<dbReference type="Pfam" id="PF00691">
    <property type="entry name" value="OmpA"/>
    <property type="match status" value="1"/>
</dbReference>
<keyword evidence="6" id="KW-0282">Flagellum</keyword>
<dbReference type="InterPro" id="IPR050330">
    <property type="entry name" value="Bact_OuterMem_StrucFunc"/>
</dbReference>
<feature type="domain" description="OmpA-like" evidence="5">
    <location>
        <begin position="80"/>
        <end position="193"/>
    </location>
</feature>
<evidence type="ECO:0000256" key="2">
    <source>
        <dbReference type="ARBA" id="ARBA00023136"/>
    </source>
</evidence>
<dbReference type="PANTHER" id="PTHR30329">
    <property type="entry name" value="STATOR ELEMENT OF FLAGELLAR MOTOR COMPLEX"/>
    <property type="match status" value="1"/>
</dbReference>
<evidence type="ECO:0000256" key="3">
    <source>
        <dbReference type="ARBA" id="ARBA00023237"/>
    </source>
</evidence>
<dbReference type="PANTHER" id="PTHR30329:SF21">
    <property type="entry name" value="LIPOPROTEIN YIAD-RELATED"/>
    <property type="match status" value="1"/>
</dbReference>
<dbReference type="InterPro" id="IPR006664">
    <property type="entry name" value="OMP_bac"/>
</dbReference>
<reference evidence="6 7" key="1">
    <citation type="journal article" date="2015" name="Genome Announc.">
        <title>Genome Sequence of 'Candidatus Thioglobus autotrophica' Strain EF1, a Chemoautotroph from the SUP05 Clade of Marine Gammaproteobacteria.</title>
        <authorList>
            <person name="Shah V."/>
            <person name="Morris R.M."/>
        </authorList>
    </citation>
    <scope>NUCLEOTIDE SEQUENCE [LARGE SCALE GENOMIC DNA]</scope>
    <source>
        <strain evidence="6 7">EF1</strain>
    </source>
</reference>
<evidence type="ECO:0000313" key="7">
    <source>
        <dbReference type="Proteomes" id="UP000058020"/>
    </source>
</evidence>
<keyword evidence="3" id="KW-0998">Cell outer membrane</keyword>
<keyword evidence="6" id="KW-0969">Cilium</keyword>
<dbReference type="PRINTS" id="PR01021">
    <property type="entry name" value="OMPADOMAIN"/>
</dbReference>
<proteinExistence type="predicted"/>
<dbReference type="CDD" id="cd07185">
    <property type="entry name" value="OmpA_C-like"/>
    <property type="match status" value="1"/>
</dbReference>
<keyword evidence="7" id="KW-1185">Reference proteome</keyword>
<name>A0A0M4P7J8_9GAMM</name>
<dbReference type="RefSeq" id="WP_053950691.1">
    <property type="nucleotide sequence ID" value="NZ_CP010552.1"/>
</dbReference>
<dbReference type="Proteomes" id="UP000058020">
    <property type="component" value="Chromosome"/>
</dbReference>
<dbReference type="InterPro" id="IPR036737">
    <property type="entry name" value="OmpA-like_sf"/>
</dbReference>
<evidence type="ECO:0000259" key="5">
    <source>
        <dbReference type="PROSITE" id="PS51123"/>
    </source>
</evidence>
<organism evidence="6 7">
    <name type="scientific">Candidatus Thioglobus autotrophicus</name>
    <dbReference type="NCBI Taxonomy" id="1705394"/>
    <lineage>
        <taxon>Bacteria</taxon>
        <taxon>Pseudomonadati</taxon>
        <taxon>Pseudomonadota</taxon>
        <taxon>Gammaproteobacteria</taxon>
        <taxon>Candidatus Pseudothioglobaceae</taxon>
        <taxon>Candidatus Thioglobus</taxon>
    </lineage>
</organism>
<evidence type="ECO:0000313" key="6">
    <source>
        <dbReference type="EMBL" id="ALE51784.1"/>
    </source>
</evidence>
<dbReference type="PROSITE" id="PS51257">
    <property type="entry name" value="PROKAR_LIPOPROTEIN"/>
    <property type="match status" value="1"/>
</dbReference>
<dbReference type="SUPFAM" id="SSF103088">
    <property type="entry name" value="OmpA-like"/>
    <property type="match status" value="1"/>
</dbReference>
<keyword evidence="6" id="KW-0966">Cell projection</keyword>
<keyword evidence="2 4" id="KW-0472">Membrane</keyword>
<dbReference type="AlphaFoldDB" id="A0A0M4P7J8"/>
<dbReference type="GO" id="GO:0009279">
    <property type="term" value="C:cell outer membrane"/>
    <property type="evidence" value="ECO:0007669"/>
    <property type="project" value="UniProtKB-SubCell"/>
</dbReference>